<comment type="caution">
    <text evidence="7">The sequence shown here is derived from an EMBL/GenBank/DDBJ whole genome shotgun (WGS) entry which is preliminary data.</text>
</comment>
<evidence type="ECO:0000256" key="2">
    <source>
        <dbReference type="ARBA" id="ARBA00022692"/>
    </source>
</evidence>
<keyword evidence="4 5" id="KW-0472">Membrane</keyword>
<proteinExistence type="predicted"/>
<dbReference type="InterPro" id="IPR058982">
    <property type="entry name" value="Beta-barrel_AprE"/>
</dbReference>
<keyword evidence="8" id="KW-1185">Reference proteome</keyword>
<feature type="domain" description="AprE-like beta-barrel" evidence="6">
    <location>
        <begin position="141"/>
        <end position="187"/>
    </location>
</feature>
<evidence type="ECO:0000256" key="5">
    <source>
        <dbReference type="SAM" id="Phobius"/>
    </source>
</evidence>
<protein>
    <submittedName>
        <fullName evidence="7">HlyD family efflux transporter periplasmic adaptor subunit</fullName>
    </submittedName>
</protein>
<dbReference type="RefSeq" id="WP_152126370.1">
    <property type="nucleotide sequence ID" value="NZ_WELI01000011.1"/>
</dbReference>
<dbReference type="PANTHER" id="PTHR30386">
    <property type="entry name" value="MEMBRANE FUSION SUBUNIT OF EMRAB-TOLC MULTIDRUG EFFLUX PUMP"/>
    <property type="match status" value="1"/>
</dbReference>
<dbReference type="InterPro" id="IPR050739">
    <property type="entry name" value="MFP"/>
</dbReference>
<sequence length="236" mass="25934">MPAQLEIRSEEIQEIMGSVPKWLTRWGSTIVFATLMLLLIGAFFFPYPDVVNARVRLELKRPPELLKTGQSGTLTHLAVRAGELVRAGQPLFTYQLPDGSTRSVNAPRKGRVQWLRPLAVGDVAPAQEALIALHDTTRQYVATAEVNGDDMGSIRPGMPVTLQLSAYPAQKYGSLQGEVYAVSPLPVEGNYQVSIKLPTDLRFQHGGTALREAVLSGTAQIITQQRRLLTQLFSKS</sequence>
<keyword evidence="3 5" id="KW-1133">Transmembrane helix</keyword>
<dbReference type="AlphaFoldDB" id="A0A7J5TVY5"/>
<evidence type="ECO:0000259" key="6">
    <source>
        <dbReference type="Pfam" id="PF26002"/>
    </source>
</evidence>
<evidence type="ECO:0000256" key="3">
    <source>
        <dbReference type="ARBA" id="ARBA00022989"/>
    </source>
</evidence>
<name>A0A7J5TVY5_9BACT</name>
<dbReference type="GO" id="GO:0016020">
    <property type="term" value="C:membrane"/>
    <property type="evidence" value="ECO:0007669"/>
    <property type="project" value="UniProtKB-SubCell"/>
</dbReference>
<dbReference type="Gene3D" id="2.40.30.170">
    <property type="match status" value="1"/>
</dbReference>
<keyword evidence="2 5" id="KW-0812">Transmembrane</keyword>
<feature type="transmembrane region" description="Helical" evidence="5">
    <location>
        <begin position="26"/>
        <end position="47"/>
    </location>
</feature>
<dbReference type="EMBL" id="WELI01000011">
    <property type="protein sequence ID" value="KAB7727292.1"/>
    <property type="molecule type" value="Genomic_DNA"/>
</dbReference>
<accession>A0A7J5TVY5</accession>
<evidence type="ECO:0000313" key="8">
    <source>
        <dbReference type="Proteomes" id="UP000488299"/>
    </source>
</evidence>
<gene>
    <name evidence="7" type="ORF">F5984_21940</name>
</gene>
<evidence type="ECO:0000256" key="1">
    <source>
        <dbReference type="ARBA" id="ARBA00004167"/>
    </source>
</evidence>
<dbReference type="Proteomes" id="UP000488299">
    <property type="component" value="Unassembled WGS sequence"/>
</dbReference>
<comment type="subcellular location">
    <subcellularLocation>
        <location evidence="1">Membrane</location>
        <topology evidence="1">Single-pass membrane protein</topology>
    </subcellularLocation>
</comment>
<evidence type="ECO:0000256" key="4">
    <source>
        <dbReference type="ARBA" id="ARBA00023136"/>
    </source>
</evidence>
<dbReference type="PANTHER" id="PTHR30386:SF26">
    <property type="entry name" value="TRANSPORT PROTEIN COMB"/>
    <property type="match status" value="1"/>
</dbReference>
<dbReference type="Gene3D" id="2.40.50.100">
    <property type="match status" value="1"/>
</dbReference>
<dbReference type="Pfam" id="PF26002">
    <property type="entry name" value="Beta-barrel_AprE"/>
    <property type="match status" value="1"/>
</dbReference>
<reference evidence="7 8" key="1">
    <citation type="submission" date="2019-10" db="EMBL/GenBank/DDBJ databases">
        <title>Rudanella paleaurantiibacter sp. nov., isolated from sludge.</title>
        <authorList>
            <person name="Xu S.Q."/>
        </authorList>
    </citation>
    <scope>NUCLEOTIDE SEQUENCE [LARGE SCALE GENOMIC DNA]</scope>
    <source>
        <strain evidence="7 8">HX-22-17</strain>
    </source>
</reference>
<evidence type="ECO:0000313" key="7">
    <source>
        <dbReference type="EMBL" id="KAB7727292.1"/>
    </source>
</evidence>
<organism evidence="7 8">
    <name type="scientific">Rudanella paleaurantiibacter</name>
    <dbReference type="NCBI Taxonomy" id="2614655"/>
    <lineage>
        <taxon>Bacteria</taxon>
        <taxon>Pseudomonadati</taxon>
        <taxon>Bacteroidota</taxon>
        <taxon>Cytophagia</taxon>
        <taxon>Cytophagales</taxon>
        <taxon>Cytophagaceae</taxon>
        <taxon>Rudanella</taxon>
    </lineage>
</organism>